<sequence length="72" mass="7929">MSNTELYPMKEACSTFGESEAAGNLVCNGGFDKIKSFIIQPIQSLAILGHRSFLEIVTRQEERPLPSNSARV</sequence>
<dbReference type="EMBL" id="CAQQ02197203">
    <property type="status" value="NOT_ANNOTATED_CDS"/>
    <property type="molecule type" value="Genomic_DNA"/>
</dbReference>
<accession>T1GTT5</accession>
<dbReference type="AlphaFoldDB" id="T1GTT5"/>
<reference evidence="1" key="2">
    <citation type="submission" date="2015-06" db="UniProtKB">
        <authorList>
            <consortium name="EnsemblMetazoa"/>
        </authorList>
    </citation>
    <scope>IDENTIFICATION</scope>
</reference>
<organism evidence="1 2">
    <name type="scientific">Megaselia scalaris</name>
    <name type="common">Humpbacked fly</name>
    <name type="synonym">Phora scalaris</name>
    <dbReference type="NCBI Taxonomy" id="36166"/>
    <lineage>
        <taxon>Eukaryota</taxon>
        <taxon>Metazoa</taxon>
        <taxon>Ecdysozoa</taxon>
        <taxon>Arthropoda</taxon>
        <taxon>Hexapoda</taxon>
        <taxon>Insecta</taxon>
        <taxon>Pterygota</taxon>
        <taxon>Neoptera</taxon>
        <taxon>Endopterygota</taxon>
        <taxon>Diptera</taxon>
        <taxon>Brachycera</taxon>
        <taxon>Muscomorpha</taxon>
        <taxon>Platypezoidea</taxon>
        <taxon>Phoridae</taxon>
        <taxon>Megaseliini</taxon>
        <taxon>Megaselia</taxon>
    </lineage>
</organism>
<dbReference type="Proteomes" id="UP000015102">
    <property type="component" value="Unassembled WGS sequence"/>
</dbReference>
<keyword evidence="2" id="KW-1185">Reference proteome</keyword>
<dbReference type="HOGENOM" id="CLU_2725111_0_0_1"/>
<name>T1GTT5_MEGSC</name>
<evidence type="ECO:0000313" key="1">
    <source>
        <dbReference type="EnsemblMetazoa" id="MESCA007127-PA"/>
    </source>
</evidence>
<proteinExistence type="predicted"/>
<reference evidence="2" key="1">
    <citation type="submission" date="2013-02" db="EMBL/GenBank/DDBJ databases">
        <authorList>
            <person name="Hughes D."/>
        </authorList>
    </citation>
    <scope>NUCLEOTIDE SEQUENCE</scope>
    <source>
        <strain>Durham</strain>
        <strain evidence="2">NC isolate 2 -- Noor lab</strain>
    </source>
</reference>
<protein>
    <submittedName>
        <fullName evidence="1">Uncharacterized protein</fullName>
    </submittedName>
</protein>
<dbReference type="EMBL" id="CAQQ02197204">
    <property type="status" value="NOT_ANNOTATED_CDS"/>
    <property type="molecule type" value="Genomic_DNA"/>
</dbReference>
<evidence type="ECO:0000313" key="2">
    <source>
        <dbReference type="Proteomes" id="UP000015102"/>
    </source>
</evidence>
<dbReference type="EMBL" id="CAQQ02197202">
    <property type="status" value="NOT_ANNOTATED_CDS"/>
    <property type="molecule type" value="Genomic_DNA"/>
</dbReference>
<dbReference type="EnsemblMetazoa" id="MESCA007127-RA">
    <property type="protein sequence ID" value="MESCA007127-PA"/>
    <property type="gene ID" value="MESCA007127"/>
</dbReference>